<dbReference type="InterPro" id="IPR015915">
    <property type="entry name" value="Kelch-typ_b-propeller"/>
</dbReference>
<dbReference type="Gene3D" id="2.120.10.80">
    <property type="entry name" value="Kelch-type beta propeller"/>
    <property type="match status" value="1"/>
</dbReference>
<dbReference type="SUPFAM" id="SSF117281">
    <property type="entry name" value="Kelch motif"/>
    <property type="match status" value="1"/>
</dbReference>
<name>A0A9N9BVE6_9GLOM</name>
<dbReference type="AlphaFoldDB" id="A0A9N9BVE6"/>
<evidence type="ECO:0000256" key="1">
    <source>
        <dbReference type="ARBA" id="ARBA00022441"/>
    </source>
</evidence>
<dbReference type="PANTHER" id="PTHR46093:SF18">
    <property type="entry name" value="FIBRONECTIN TYPE-III DOMAIN-CONTAINING PROTEIN"/>
    <property type="match status" value="1"/>
</dbReference>
<accession>A0A9N9BVE6</accession>
<sequence length="295" mass="32364">MQSLSSSSKYTANLIGERIYFLESDNFTKFFYLDVSYSFDTISSPFTYLPTKLPNESLSITSIGGLNSTKIFIFGGNDSYSSVYAIDTNSFDGSNNYSSVYAVNTTISGNFPELRRIGTSSVVNSLGQIFIFGGYRIKNNVSTWYNDMIVLNTIGLSWTIYTNAPSSRSGHTATLLDDRRILYIGGFDSNFSYVPMDQISTFDTITSDWDLLTADGSVPSIRSEHSAVLVSKSNEIIIYGGLLQDSILPTPSLAILTIGDTFTWIQQVIYGSTPPILYSHTATLVGDSMIVALGK</sequence>
<dbReference type="Pfam" id="PF24681">
    <property type="entry name" value="Kelch_KLHDC2_KLHL20_DRC7"/>
    <property type="match status" value="1"/>
</dbReference>
<reference evidence="3" key="1">
    <citation type="submission" date="2021-06" db="EMBL/GenBank/DDBJ databases">
        <authorList>
            <person name="Kallberg Y."/>
            <person name="Tangrot J."/>
            <person name="Rosling A."/>
        </authorList>
    </citation>
    <scope>NUCLEOTIDE SEQUENCE</scope>
    <source>
        <strain evidence="3">MA453B</strain>
    </source>
</reference>
<protein>
    <submittedName>
        <fullName evidence="3">8230_t:CDS:1</fullName>
    </submittedName>
</protein>
<organism evidence="3 4">
    <name type="scientific">Dentiscutata erythropus</name>
    <dbReference type="NCBI Taxonomy" id="1348616"/>
    <lineage>
        <taxon>Eukaryota</taxon>
        <taxon>Fungi</taxon>
        <taxon>Fungi incertae sedis</taxon>
        <taxon>Mucoromycota</taxon>
        <taxon>Glomeromycotina</taxon>
        <taxon>Glomeromycetes</taxon>
        <taxon>Diversisporales</taxon>
        <taxon>Gigasporaceae</taxon>
        <taxon>Dentiscutata</taxon>
    </lineage>
</organism>
<dbReference type="Proteomes" id="UP000789405">
    <property type="component" value="Unassembled WGS sequence"/>
</dbReference>
<keyword evidence="2" id="KW-0677">Repeat</keyword>
<comment type="caution">
    <text evidence="3">The sequence shown here is derived from an EMBL/GenBank/DDBJ whole genome shotgun (WGS) entry which is preliminary data.</text>
</comment>
<evidence type="ECO:0000313" key="4">
    <source>
        <dbReference type="Proteomes" id="UP000789405"/>
    </source>
</evidence>
<evidence type="ECO:0000256" key="2">
    <source>
        <dbReference type="ARBA" id="ARBA00022737"/>
    </source>
</evidence>
<dbReference type="EMBL" id="CAJVPY010003089">
    <property type="protein sequence ID" value="CAG8581175.1"/>
    <property type="molecule type" value="Genomic_DNA"/>
</dbReference>
<keyword evidence="1" id="KW-0880">Kelch repeat</keyword>
<evidence type="ECO:0000313" key="3">
    <source>
        <dbReference type="EMBL" id="CAG8581175.1"/>
    </source>
</evidence>
<keyword evidence="4" id="KW-1185">Reference proteome</keyword>
<proteinExistence type="predicted"/>
<gene>
    <name evidence="3" type="ORF">DERYTH_LOCUS6696</name>
</gene>
<dbReference type="PANTHER" id="PTHR46093">
    <property type="entry name" value="ACYL-COA-BINDING DOMAIN-CONTAINING PROTEIN 5"/>
    <property type="match status" value="1"/>
</dbReference>
<dbReference type="OrthoDB" id="432528at2759"/>